<dbReference type="Gene3D" id="3.30.930.10">
    <property type="entry name" value="Bira Bifunctional Protein, Domain 2"/>
    <property type="match status" value="2"/>
</dbReference>
<comment type="subunit">
    <text evidence="2 10">Homodimer.</text>
</comment>
<dbReference type="GO" id="GO:0006433">
    <property type="term" value="P:prolyl-tRNA aminoacylation"/>
    <property type="evidence" value="ECO:0007669"/>
    <property type="project" value="UniProtKB-UniRule"/>
</dbReference>
<keyword evidence="6 10" id="KW-0067">ATP-binding</keyword>
<dbReference type="SUPFAM" id="SSF55681">
    <property type="entry name" value="Class II aaRS and biotin synthetases"/>
    <property type="match status" value="1"/>
</dbReference>
<dbReference type="InterPro" id="IPR007214">
    <property type="entry name" value="YbaK/aa-tRNA-synth-assoc-dom"/>
</dbReference>
<dbReference type="InterPro" id="IPR044140">
    <property type="entry name" value="ProRS_anticodon_short"/>
</dbReference>
<dbReference type="GO" id="GO:0005829">
    <property type="term" value="C:cytosol"/>
    <property type="evidence" value="ECO:0007669"/>
    <property type="project" value="TreeGrafter"/>
</dbReference>
<proteinExistence type="inferred from homology"/>
<dbReference type="InterPro" id="IPR045864">
    <property type="entry name" value="aa-tRNA-synth_II/BPL/LPL"/>
</dbReference>
<dbReference type="SUPFAM" id="SSF55826">
    <property type="entry name" value="YbaK/ProRS associated domain"/>
    <property type="match status" value="1"/>
</dbReference>
<evidence type="ECO:0000259" key="11">
    <source>
        <dbReference type="PROSITE" id="PS50862"/>
    </source>
</evidence>
<reference evidence="13" key="1">
    <citation type="journal article" date="2019" name="Int. J. Syst. Evol. Microbiol.">
        <title>The Global Catalogue of Microorganisms (GCM) 10K type strain sequencing project: providing services to taxonomists for standard genome sequencing and annotation.</title>
        <authorList>
            <consortium name="The Broad Institute Genomics Platform"/>
            <consortium name="The Broad Institute Genome Sequencing Center for Infectious Disease"/>
            <person name="Wu L."/>
            <person name="Ma J."/>
        </authorList>
    </citation>
    <scope>NUCLEOTIDE SEQUENCE [LARGE SCALE GENOMIC DNA]</scope>
    <source>
        <strain evidence="13">JCM 19134</strain>
    </source>
</reference>
<dbReference type="CDD" id="cd00861">
    <property type="entry name" value="ProRS_anticodon_short"/>
    <property type="match status" value="1"/>
</dbReference>
<dbReference type="Pfam" id="PF03129">
    <property type="entry name" value="HGTP_anticodon"/>
    <property type="match status" value="1"/>
</dbReference>
<keyword evidence="7 10" id="KW-0648">Protein biosynthesis</keyword>
<accession>A0AAV3TWW6</accession>
<evidence type="ECO:0000256" key="7">
    <source>
        <dbReference type="ARBA" id="ARBA00022917"/>
    </source>
</evidence>
<dbReference type="InterPro" id="IPR002314">
    <property type="entry name" value="aa-tRNA-synt_IIb"/>
</dbReference>
<dbReference type="InterPro" id="IPR033730">
    <property type="entry name" value="ProRS_core_prok"/>
</dbReference>
<sequence>MRATQFLIATQKETPADAVVVSHKLMLRAGLIRKMASGLYNWLPLGLRVLRKVEAVVRDEMDKAGALELLMPVVQPAELWQESGRWEQYGGELLRIKDRHDNDFCLGPTHEEVITDLVRNEIKSYKALPANFYQIQTKFRDETRPRFGVMRAREFLMKDAYSFHIGQDSLQATYDTMHQAYSNVFSRLGLDFRAVAADTGSIGGSGSHEFHVLADSGEDDIAFSSKSDFVANVELAEAIAPANTRAPAQEVFTEVATPGAHSVEDVAKLLNAELSQVLKTLIVKAAEDENGEQGLVALVVRGDHELNEIKAEKLPQVASPLTMASDAEINAAVGASAGSLGPKGLSFPVIVDRAAAVASDFVCGANKDGYHLTGVNWERDIPLPVVTDIRNVVAGDPSPDGQGVIEIKRGIEVGHIFQLGDKYSQAMKATVLDENGKQKVVSMGCYGIGVSRVVAAAIEQNHDDNGIIWPAALTPFDVALVPINMHKSAAVAEQCEALYQALQQAGLDVLFMDEAKARLGVMLADIELMGLPHQIIVGDRGLEAGNVEYKNRASGEKQDVAVADVVAFVKGQLSQ</sequence>
<dbReference type="NCBIfam" id="TIGR00409">
    <property type="entry name" value="proS_fam_II"/>
    <property type="match status" value="1"/>
</dbReference>
<dbReference type="GO" id="GO:0005524">
    <property type="term" value="F:ATP binding"/>
    <property type="evidence" value="ECO:0007669"/>
    <property type="project" value="UniProtKB-UniRule"/>
</dbReference>
<dbReference type="CDD" id="cd04334">
    <property type="entry name" value="ProRS-INS"/>
    <property type="match status" value="1"/>
</dbReference>
<keyword evidence="4 10" id="KW-0436">Ligase</keyword>
<dbReference type="InterPro" id="IPR023717">
    <property type="entry name" value="Pro-tRNA-Synthase_IIa_type1"/>
</dbReference>
<keyword evidence="8 10" id="KW-0030">Aminoacyl-tRNA synthetase</keyword>
<comment type="similarity">
    <text evidence="10">Belongs to the class-II aminoacyl-tRNA synthetase family. ProS type 1 subfamily.</text>
</comment>
<evidence type="ECO:0000313" key="12">
    <source>
        <dbReference type="EMBL" id="GAA4930265.1"/>
    </source>
</evidence>
<dbReference type="EC" id="6.1.1.15" evidence="10"/>
<keyword evidence="3 10" id="KW-0963">Cytoplasm</keyword>
<dbReference type="InterPro" id="IPR036621">
    <property type="entry name" value="Anticodon-bd_dom_sf"/>
</dbReference>
<dbReference type="InterPro" id="IPR050062">
    <property type="entry name" value="Pro-tRNA_synthetase"/>
</dbReference>
<dbReference type="FunFam" id="3.30.930.10:FF:000097">
    <property type="entry name" value="Proline--tRNA ligase"/>
    <property type="match status" value="1"/>
</dbReference>
<dbReference type="PANTHER" id="PTHR42753:SF2">
    <property type="entry name" value="PROLINE--TRNA LIGASE"/>
    <property type="match status" value="1"/>
</dbReference>
<dbReference type="InterPro" id="IPR002316">
    <property type="entry name" value="Pro-tRNA-ligase_IIa"/>
</dbReference>
<organism evidence="12 13">
    <name type="scientific">Halioxenophilus aromaticivorans</name>
    <dbReference type="NCBI Taxonomy" id="1306992"/>
    <lineage>
        <taxon>Bacteria</taxon>
        <taxon>Pseudomonadati</taxon>
        <taxon>Pseudomonadota</taxon>
        <taxon>Gammaproteobacteria</taxon>
        <taxon>Alteromonadales</taxon>
        <taxon>Alteromonadaceae</taxon>
        <taxon>Halioxenophilus</taxon>
    </lineage>
</organism>
<dbReference type="Proteomes" id="UP001409585">
    <property type="component" value="Unassembled WGS sequence"/>
</dbReference>
<dbReference type="GO" id="GO:0002161">
    <property type="term" value="F:aminoacyl-tRNA deacylase activity"/>
    <property type="evidence" value="ECO:0007669"/>
    <property type="project" value="InterPro"/>
</dbReference>
<evidence type="ECO:0000256" key="3">
    <source>
        <dbReference type="ARBA" id="ARBA00022490"/>
    </source>
</evidence>
<dbReference type="CDD" id="cd00779">
    <property type="entry name" value="ProRS_core_prok"/>
    <property type="match status" value="1"/>
</dbReference>
<comment type="caution">
    <text evidence="12">The sequence shown here is derived from an EMBL/GenBank/DDBJ whole genome shotgun (WGS) entry which is preliminary data.</text>
</comment>
<protein>
    <recommendedName>
        <fullName evidence="10">Proline--tRNA ligase</fullName>
        <ecNumber evidence="10">6.1.1.15</ecNumber>
    </recommendedName>
    <alternativeName>
        <fullName evidence="10">Prolyl-tRNA synthetase</fullName>
        <shortName evidence="10">ProRS</shortName>
    </alternativeName>
</protein>
<dbReference type="FunFam" id="3.30.930.10:FF:000043">
    <property type="entry name" value="Proline--tRNA ligase"/>
    <property type="match status" value="1"/>
</dbReference>
<dbReference type="NCBIfam" id="NF006625">
    <property type="entry name" value="PRK09194.1"/>
    <property type="match status" value="1"/>
</dbReference>
<dbReference type="InterPro" id="IPR004154">
    <property type="entry name" value="Anticodon-bd"/>
</dbReference>
<dbReference type="HAMAP" id="MF_01569">
    <property type="entry name" value="Pro_tRNA_synth_type1"/>
    <property type="match status" value="1"/>
</dbReference>
<keyword evidence="5 10" id="KW-0547">Nucleotide-binding</keyword>
<dbReference type="PANTHER" id="PTHR42753">
    <property type="entry name" value="MITOCHONDRIAL RIBOSOME PROTEIN L39/PROLYL-TRNA LIGASE FAMILY MEMBER"/>
    <property type="match status" value="1"/>
</dbReference>
<dbReference type="EMBL" id="BAABLX010000001">
    <property type="protein sequence ID" value="GAA4930265.1"/>
    <property type="molecule type" value="Genomic_DNA"/>
</dbReference>
<evidence type="ECO:0000256" key="9">
    <source>
        <dbReference type="ARBA" id="ARBA00047671"/>
    </source>
</evidence>
<dbReference type="SUPFAM" id="SSF52954">
    <property type="entry name" value="Class II aaRS ABD-related"/>
    <property type="match status" value="1"/>
</dbReference>
<evidence type="ECO:0000256" key="4">
    <source>
        <dbReference type="ARBA" id="ARBA00022598"/>
    </source>
</evidence>
<comment type="function">
    <text evidence="10">Catalyzes the attachment of proline to tRNA(Pro) in a two-step reaction: proline is first activated by ATP to form Pro-AMP and then transferred to the acceptor end of tRNA(Pro). As ProRS can inadvertently accommodate and process non-cognate amino acids such as alanine and cysteine, to avoid such errors it has two additional distinct editing activities against alanine. One activity is designated as 'pretransfer' editing and involves the tRNA(Pro)-independent hydrolysis of activated Ala-AMP. The other activity is designated 'posttransfer' editing and involves deacylation of mischarged Ala-tRNA(Pro). The misacylated Cys-tRNA(Pro) is not edited by ProRS.</text>
</comment>
<dbReference type="Gene3D" id="3.40.50.800">
    <property type="entry name" value="Anticodon-binding domain"/>
    <property type="match status" value="1"/>
</dbReference>
<feature type="domain" description="Aminoacyl-transfer RNA synthetases class-II family profile" evidence="11">
    <location>
        <begin position="17"/>
        <end position="470"/>
    </location>
</feature>
<dbReference type="InterPro" id="IPR036754">
    <property type="entry name" value="YbaK/aa-tRNA-synt-asso_dom_sf"/>
</dbReference>
<dbReference type="Pfam" id="PF04073">
    <property type="entry name" value="tRNA_edit"/>
    <property type="match status" value="1"/>
</dbReference>
<evidence type="ECO:0000256" key="10">
    <source>
        <dbReference type="HAMAP-Rule" id="MF_01569"/>
    </source>
</evidence>
<evidence type="ECO:0000256" key="8">
    <source>
        <dbReference type="ARBA" id="ARBA00023146"/>
    </source>
</evidence>
<evidence type="ECO:0000256" key="5">
    <source>
        <dbReference type="ARBA" id="ARBA00022741"/>
    </source>
</evidence>
<evidence type="ECO:0000256" key="2">
    <source>
        <dbReference type="ARBA" id="ARBA00011738"/>
    </source>
</evidence>
<dbReference type="RefSeq" id="WP_345415856.1">
    <property type="nucleotide sequence ID" value="NZ_AP031496.1"/>
</dbReference>
<evidence type="ECO:0000256" key="6">
    <source>
        <dbReference type="ARBA" id="ARBA00022840"/>
    </source>
</evidence>
<dbReference type="AlphaFoldDB" id="A0AAV3TWW6"/>
<comment type="domain">
    <text evidence="10">Consists of three domains: the N-terminal catalytic domain, the editing domain and the C-terminal anticodon-binding domain.</text>
</comment>
<dbReference type="InterPro" id="IPR006195">
    <property type="entry name" value="aa-tRNA-synth_II"/>
</dbReference>
<dbReference type="InterPro" id="IPR004500">
    <property type="entry name" value="Pro-tRNA-synth_IIa_bac-type"/>
</dbReference>
<evidence type="ECO:0000256" key="1">
    <source>
        <dbReference type="ARBA" id="ARBA00004496"/>
    </source>
</evidence>
<gene>
    <name evidence="10 12" type="primary">proS</name>
    <name evidence="12" type="ORF">GCM10025791_02660</name>
</gene>
<dbReference type="PROSITE" id="PS50862">
    <property type="entry name" value="AA_TRNA_LIGASE_II"/>
    <property type="match status" value="1"/>
</dbReference>
<dbReference type="Gene3D" id="3.90.960.10">
    <property type="entry name" value="YbaK/aminoacyl-tRNA synthetase-associated domain"/>
    <property type="match status" value="1"/>
</dbReference>
<comment type="catalytic activity">
    <reaction evidence="9 10">
        <text>tRNA(Pro) + L-proline + ATP = L-prolyl-tRNA(Pro) + AMP + diphosphate</text>
        <dbReference type="Rhea" id="RHEA:14305"/>
        <dbReference type="Rhea" id="RHEA-COMP:9700"/>
        <dbReference type="Rhea" id="RHEA-COMP:9702"/>
        <dbReference type="ChEBI" id="CHEBI:30616"/>
        <dbReference type="ChEBI" id="CHEBI:33019"/>
        <dbReference type="ChEBI" id="CHEBI:60039"/>
        <dbReference type="ChEBI" id="CHEBI:78442"/>
        <dbReference type="ChEBI" id="CHEBI:78532"/>
        <dbReference type="ChEBI" id="CHEBI:456215"/>
        <dbReference type="EC" id="6.1.1.15"/>
    </reaction>
</comment>
<dbReference type="PIRSF" id="PIRSF001535">
    <property type="entry name" value="ProRS_1"/>
    <property type="match status" value="1"/>
</dbReference>
<comment type="subcellular location">
    <subcellularLocation>
        <location evidence="1 10">Cytoplasm</location>
    </subcellularLocation>
</comment>
<name>A0AAV3TWW6_9ALTE</name>
<evidence type="ECO:0000313" key="13">
    <source>
        <dbReference type="Proteomes" id="UP001409585"/>
    </source>
</evidence>
<dbReference type="PRINTS" id="PR01046">
    <property type="entry name" value="TRNASYNTHPRO"/>
</dbReference>
<keyword evidence="13" id="KW-1185">Reference proteome</keyword>
<dbReference type="GO" id="GO:0004827">
    <property type="term" value="F:proline-tRNA ligase activity"/>
    <property type="evidence" value="ECO:0007669"/>
    <property type="project" value="UniProtKB-UniRule"/>
</dbReference>
<dbReference type="Pfam" id="PF00587">
    <property type="entry name" value="tRNA-synt_2b"/>
    <property type="match status" value="1"/>
</dbReference>